<comment type="caution">
    <text evidence="3">The sequence shown here is derived from an EMBL/GenBank/DDBJ whole genome shotgun (WGS) entry which is preliminary data.</text>
</comment>
<dbReference type="eggNOG" id="ENOG502ZSUK">
    <property type="taxonomic scope" value="Bacteria"/>
</dbReference>
<dbReference type="OrthoDB" id="8778886at2"/>
<feature type="domain" description="SMODS and SLOG-associating 2TM effector" evidence="2">
    <location>
        <begin position="1"/>
        <end position="176"/>
    </location>
</feature>
<evidence type="ECO:0000256" key="1">
    <source>
        <dbReference type="SAM" id="Phobius"/>
    </source>
</evidence>
<dbReference type="AlphaFoldDB" id="E3BGI2"/>
<evidence type="ECO:0000313" key="3">
    <source>
        <dbReference type="EMBL" id="EFP97790.1"/>
    </source>
</evidence>
<keyword evidence="1" id="KW-1133">Transmembrane helix</keyword>
<reference evidence="3 4" key="1">
    <citation type="journal article" date="2012" name="Int. J. Syst. Evol. Microbiol.">
        <title>Vibrio caribbeanicus sp. nov., isolated from the marine sponge Scleritoderma cyanea.</title>
        <authorList>
            <person name="Hoffmann M."/>
            <person name="Monday S.R."/>
            <person name="Allard M.W."/>
            <person name="Strain E.A."/>
            <person name="Whittaker P."/>
            <person name="Naum M."/>
            <person name="McCarthy P.J."/>
            <person name="Lopez J.V."/>
            <person name="Fischer M."/>
            <person name="Brown E.W."/>
        </authorList>
    </citation>
    <scope>NUCLEOTIDE SEQUENCE [LARGE SCALE GENOMIC DNA]</scope>
    <source>
        <strain evidence="3 4">ATCC BAA-2122</strain>
    </source>
</reference>
<dbReference type="Proteomes" id="UP000002943">
    <property type="component" value="Unassembled WGS sequence"/>
</dbReference>
<keyword evidence="4" id="KW-1185">Reference proteome</keyword>
<keyword evidence="1" id="KW-0812">Transmembrane</keyword>
<dbReference type="InterPro" id="IPR041119">
    <property type="entry name" value="SLATT_6"/>
</dbReference>
<proteinExistence type="predicted"/>
<dbReference type="EMBL" id="AEIU01000046">
    <property type="protein sequence ID" value="EFP97790.1"/>
    <property type="molecule type" value="Genomic_DNA"/>
</dbReference>
<dbReference type="Pfam" id="PF18169">
    <property type="entry name" value="SLATT_6"/>
    <property type="match status" value="1"/>
</dbReference>
<dbReference type="NCBIfam" id="NF033630">
    <property type="entry name" value="SLATT_6"/>
    <property type="match status" value="1"/>
</dbReference>
<evidence type="ECO:0000259" key="2">
    <source>
        <dbReference type="Pfam" id="PF18169"/>
    </source>
</evidence>
<organism evidence="3 4">
    <name type="scientific">Vibrio caribbeanicus ATCC BAA-2122</name>
    <dbReference type="NCBI Taxonomy" id="796620"/>
    <lineage>
        <taxon>Bacteria</taxon>
        <taxon>Pseudomonadati</taxon>
        <taxon>Pseudomonadota</taxon>
        <taxon>Gammaproteobacteria</taxon>
        <taxon>Vibrionales</taxon>
        <taxon>Vibrionaceae</taxon>
        <taxon>Vibrio</taxon>
    </lineage>
</organism>
<feature type="transmembrane region" description="Helical" evidence="1">
    <location>
        <begin position="175"/>
        <end position="193"/>
    </location>
</feature>
<name>E3BGI2_9VIBR</name>
<protein>
    <recommendedName>
        <fullName evidence="2">SMODS and SLOG-associating 2TM effector domain-containing protein</fullName>
    </recommendedName>
</protein>
<sequence>MSEQTTKKQIAREYYNVIYGAKLNLASLDICEKLPSIISLLSLSLGILGLSFETFNNKSLASFLLIAGLIGLMLKPREIQKDKYCKAGGELTDISKRLELLHSEIEPSEPESEASGRVELRKLQTEHKEVYQPSPVFLASWYAHYKLFSEHNNKWFCIELGLTWKDKIPLSLRSTVLAAMIALFIYINPFYFFSKTWDCIEESSVDGGWKEDSLIQEEDNSNLGHTP</sequence>
<evidence type="ECO:0000313" key="4">
    <source>
        <dbReference type="Proteomes" id="UP000002943"/>
    </source>
</evidence>
<gene>
    <name evidence="3" type="ORF">VIBC2010_00804</name>
</gene>
<accession>E3BGI2</accession>
<keyword evidence="1" id="KW-0472">Membrane</keyword>
<dbReference type="STRING" id="796620.VIBC2010_00804"/>
<dbReference type="RefSeq" id="WP_009600069.1">
    <property type="nucleotide sequence ID" value="NZ_AEIU01000046.1"/>
</dbReference>